<keyword evidence="4" id="KW-1185">Reference proteome</keyword>
<dbReference type="InterPro" id="IPR029021">
    <property type="entry name" value="Prot-tyrosine_phosphatase-like"/>
</dbReference>
<dbReference type="AlphaFoldDB" id="A0A2J5I2Z5"/>
<evidence type="ECO:0000256" key="1">
    <source>
        <dbReference type="SAM" id="MobiDB-lite"/>
    </source>
</evidence>
<dbReference type="PROSITE" id="PS00383">
    <property type="entry name" value="TYR_PHOSPHATASE_1"/>
    <property type="match status" value="1"/>
</dbReference>
<evidence type="ECO:0000259" key="2">
    <source>
        <dbReference type="PROSITE" id="PS50056"/>
    </source>
</evidence>
<evidence type="ECO:0000313" key="4">
    <source>
        <dbReference type="Proteomes" id="UP000235023"/>
    </source>
</evidence>
<feature type="compositionally biased region" description="Basic and acidic residues" evidence="1">
    <location>
        <begin position="80"/>
        <end position="104"/>
    </location>
</feature>
<dbReference type="SUPFAM" id="SSF52799">
    <property type="entry name" value="(Phosphotyrosine protein) phosphatases II"/>
    <property type="match status" value="1"/>
</dbReference>
<dbReference type="Pfam" id="PF13350">
    <property type="entry name" value="Y_phosphatase3"/>
    <property type="match status" value="2"/>
</dbReference>
<name>A0A2J5I2Z5_9EURO</name>
<dbReference type="PANTHER" id="PTHR31126:SF10">
    <property type="entry name" value="PROTEIN PHOSPHATASE, PUTATIVE (AFU_ORTHOLOGUE AFUA_6G06650)-RELATED"/>
    <property type="match status" value="1"/>
</dbReference>
<dbReference type="GO" id="GO:0004721">
    <property type="term" value="F:phosphoprotein phosphatase activity"/>
    <property type="evidence" value="ECO:0007669"/>
    <property type="project" value="InterPro"/>
</dbReference>
<dbReference type="EMBL" id="KZ559513">
    <property type="protein sequence ID" value="PLN84219.1"/>
    <property type="molecule type" value="Genomic_DNA"/>
</dbReference>
<feature type="compositionally biased region" description="Low complexity" evidence="1">
    <location>
        <begin position="105"/>
        <end position="114"/>
    </location>
</feature>
<dbReference type="Gene3D" id="3.90.190.10">
    <property type="entry name" value="Protein tyrosine phosphatase superfamily"/>
    <property type="match status" value="1"/>
</dbReference>
<feature type="region of interest" description="Disordered" evidence="1">
    <location>
        <begin position="205"/>
        <end position="236"/>
    </location>
</feature>
<gene>
    <name evidence="3" type="ORF">BDW42DRAFT_191754</name>
</gene>
<feature type="region of interest" description="Disordered" evidence="1">
    <location>
        <begin position="80"/>
        <end position="118"/>
    </location>
</feature>
<dbReference type="InterPro" id="IPR026893">
    <property type="entry name" value="Tyr/Ser_Pase_IphP-type"/>
</dbReference>
<accession>A0A2J5I2Z5</accession>
<sequence>MKASHPRQSSIDLDSPDRPFDNIINFRDVGRSVNQWLGRRVLKEGVLYRSARPDDASERDKRRLSEELHIATVIDLRSSTEHQMATDKRRSENDAQLEKEKEDSSASITTDTSAGPDEHLVQLPGAQLHLISLTGKAFERTLLWKLDWWNFFKVLTLAASGYRPDAITIVGEQVMSPRGLIGLGQDTLDSSTVEMKALFHILASTPSSSSTTSSSAPTSPSTDEDNTTPETNPTQIRSESAYPILIHCTQGKDRTGLIVLLCLLLVADVVPEEAMAADYVRSEPELVAEVDERMKEIRKLGLSEEYTKCPAGFIGEIKRHLEESYGGVEGYLRYVGVTEEEVGRVRSGLLA</sequence>
<dbReference type="InterPro" id="IPR016130">
    <property type="entry name" value="Tyr_Pase_AS"/>
</dbReference>
<proteinExistence type="predicted"/>
<dbReference type="Proteomes" id="UP000235023">
    <property type="component" value="Unassembled WGS sequence"/>
</dbReference>
<feature type="compositionally biased region" description="Low complexity" evidence="1">
    <location>
        <begin position="205"/>
        <end position="221"/>
    </location>
</feature>
<dbReference type="PANTHER" id="PTHR31126">
    <property type="entry name" value="TYROSINE-PROTEIN PHOSPHATASE"/>
    <property type="match status" value="1"/>
</dbReference>
<protein>
    <submittedName>
        <fullName evidence="3">Protein-tyrosine phosphatase-like protein</fullName>
    </submittedName>
</protein>
<dbReference type="InterPro" id="IPR000387">
    <property type="entry name" value="Tyr_Pase_dom"/>
</dbReference>
<reference evidence="4" key="1">
    <citation type="submission" date="2017-12" db="EMBL/GenBank/DDBJ databases">
        <authorList>
            <consortium name="DOE Joint Genome Institute"/>
            <person name="Mondo S.J."/>
            <person name="Kjaerbolling I."/>
            <person name="Vesth T.C."/>
            <person name="Frisvad J.C."/>
            <person name="Nybo J.L."/>
            <person name="Theobald S."/>
            <person name="Kuo A."/>
            <person name="Bowyer P."/>
            <person name="Matsuda Y."/>
            <person name="Lyhne E.K."/>
            <person name="Kogle M.E."/>
            <person name="Clum A."/>
            <person name="Lipzen A."/>
            <person name="Salamov A."/>
            <person name="Ngan C.Y."/>
            <person name="Daum C."/>
            <person name="Chiniquy J."/>
            <person name="Barry K."/>
            <person name="LaButti K."/>
            <person name="Haridas S."/>
            <person name="Simmons B.A."/>
            <person name="Magnuson J.K."/>
            <person name="Mortensen U.H."/>
            <person name="Larsen T.O."/>
            <person name="Grigoriev I.V."/>
            <person name="Baker S.E."/>
            <person name="Andersen M.R."/>
            <person name="Nordberg H.P."/>
            <person name="Cantor M.N."/>
            <person name="Hua S.X."/>
        </authorList>
    </citation>
    <scope>NUCLEOTIDE SEQUENCE [LARGE SCALE GENOMIC DNA]</scope>
    <source>
        <strain evidence="4">IBT 19404</strain>
    </source>
</reference>
<dbReference type="OrthoDB" id="9988524at2759"/>
<evidence type="ECO:0000313" key="3">
    <source>
        <dbReference type="EMBL" id="PLN84219.1"/>
    </source>
</evidence>
<dbReference type="PROSITE" id="PS50056">
    <property type="entry name" value="TYR_PHOSPHATASE_2"/>
    <property type="match status" value="1"/>
</dbReference>
<organism evidence="3 4">
    <name type="scientific">Aspergillus taichungensis</name>
    <dbReference type="NCBI Taxonomy" id="482145"/>
    <lineage>
        <taxon>Eukaryota</taxon>
        <taxon>Fungi</taxon>
        <taxon>Dikarya</taxon>
        <taxon>Ascomycota</taxon>
        <taxon>Pezizomycotina</taxon>
        <taxon>Eurotiomycetes</taxon>
        <taxon>Eurotiomycetidae</taxon>
        <taxon>Eurotiales</taxon>
        <taxon>Aspergillaceae</taxon>
        <taxon>Aspergillus</taxon>
        <taxon>Aspergillus subgen. Circumdati</taxon>
    </lineage>
</organism>
<feature type="domain" description="Tyrosine specific protein phosphatases" evidence="2">
    <location>
        <begin position="243"/>
        <end position="295"/>
    </location>
</feature>